<evidence type="ECO:0000256" key="1">
    <source>
        <dbReference type="SAM" id="MobiDB-lite"/>
    </source>
</evidence>
<evidence type="ECO:0000313" key="2">
    <source>
        <dbReference type="EMBL" id="ANY78122.1"/>
    </source>
</evidence>
<feature type="region of interest" description="Disordered" evidence="1">
    <location>
        <begin position="70"/>
        <end position="89"/>
    </location>
</feature>
<dbReference type="EMBL" id="CP016616">
    <property type="protein sequence ID" value="ANY78122.1"/>
    <property type="molecule type" value="Genomic_DNA"/>
</dbReference>
<protein>
    <submittedName>
        <fullName evidence="2">Uncharacterized protein</fullName>
    </submittedName>
</protein>
<sequence>MTSKRLPLPKRFNVATTEEAYGRLRALHQTYWLSNNYLLTVLLEHLDEYADREKLDTVFRTFIAEYGAPAPVPGEPSGKGMGSGMKKRS</sequence>
<dbReference type="AlphaFoldDB" id="A0A1B2EE17"/>
<reference evidence="2" key="1">
    <citation type="submission" date="2016-07" db="EMBL/GenBank/DDBJ databases">
        <title>Microvirga ossetica sp. nov. a new species of rhizobia isolated from root nodules of the legume species Vicia alpestris Steven originated from North Ossetia region in the Caucasus.</title>
        <authorList>
            <person name="Safronova V.I."/>
            <person name="Kuznetsova I.G."/>
            <person name="Sazanova A.L."/>
            <person name="Belimov A."/>
            <person name="Andronov E."/>
            <person name="Osledkin Y.S."/>
            <person name="Onishchuk O.P."/>
            <person name="Kurchak O.N."/>
            <person name="Shaposhnikov A.I."/>
            <person name="Willems A."/>
            <person name="Tikhonovich I.A."/>
        </authorList>
    </citation>
    <scope>NUCLEOTIDE SEQUENCE [LARGE SCALE GENOMIC DNA]</scope>
    <source>
        <strain evidence="2">V5/3M</strain>
    </source>
</reference>
<dbReference type="RefSeq" id="WP_099509112.1">
    <property type="nucleotide sequence ID" value="NZ_CP016616.1"/>
</dbReference>
<dbReference type="KEGG" id="moc:BB934_07650"/>
<gene>
    <name evidence="2" type="ORF">BB934_07650</name>
</gene>
<name>A0A1B2EE17_9HYPH</name>
<organism evidence="2">
    <name type="scientific">Microvirga ossetica</name>
    <dbReference type="NCBI Taxonomy" id="1882682"/>
    <lineage>
        <taxon>Bacteria</taxon>
        <taxon>Pseudomonadati</taxon>
        <taxon>Pseudomonadota</taxon>
        <taxon>Alphaproteobacteria</taxon>
        <taxon>Hyphomicrobiales</taxon>
        <taxon>Methylobacteriaceae</taxon>
        <taxon>Microvirga</taxon>
    </lineage>
</organism>
<dbReference type="OrthoDB" id="7644752at2"/>
<accession>A0A1B2EE17</accession>
<proteinExistence type="predicted"/>